<dbReference type="AlphaFoldDB" id="A0A839T499"/>
<keyword evidence="3" id="KW-1185">Reference proteome</keyword>
<dbReference type="EMBL" id="JACHXI010000013">
    <property type="protein sequence ID" value="MBB3104252.1"/>
    <property type="molecule type" value="Genomic_DNA"/>
</dbReference>
<proteinExistence type="predicted"/>
<reference evidence="2 3" key="1">
    <citation type="submission" date="2020-08" db="EMBL/GenBank/DDBJ databases">
        <title>Genomic Encyclopedia of Type Strains, Phase III (KMG-III): the genomes of soil and plant-associated and newly described type strains.</title>
        <authorList>
            <person name="Whitman W."/>
        </authorList>
    </citation>
    <scope>NUCLEOTIDE SEQUENCE [LARGE SCALE GENOMIC DNA]</scope>
    <source>
        <strain evidence="2 3">CECT 4462</strain>
    </source>
</reference>
<evidence type="ECO:0000256" key="1">
    <source>
        <dbReference type="SAM" id="SignalP"/>
    </source>
</evidence>
<sequence length="102" mass="11425">MNRTSPYLAISLLLSGSVTTLVVQADTFRCGSQLVSTGDRAFEVEQKCGPPAHRELVGYTLGRYERYETVVEEWVYGPANGMLGILRFEGNRLVNIETRRGR</sequence>
<dbReference type="InterPro" id="IPR021268">
    <property type="entry name" value="DUF2845"/>
</dbReference>
<feature type="chain" id="PRO_5032774714" description="DUF2845 domain-containing protein" evidence="1">
    <location>
        <begin position="26"/>
        <end position="102"/>
    </location>
</feature>
<gene>
    <name evidence="2" type="ORF">FHR87_002667</name>
</gene>
<feature type="signal peptide" evidence="1">
    <location>
        <begin position="1"/>
        <end position="25"/>
    </location>
</feature>
<organism evidence="2 3">
    <name type="scientific">Azomonas macrocytogenes</name>
    <name type="common">Azotobacter macrocytogenes</name>
    <dbReference type="NCBI Taxonomy" id="69962"/>
    <lineage>
        <taxon>Bacteria</taxon>
        <taxon>Pseudomonadati</taxon>
        <taxon>Pseudomonadota</taxon>
        <taxon>Gammaproteobacteria</taxon>
        <taxon>Pseudomonadales</taxon>
        <taxon>Pseudomonadaceae</taxon>
        <taxon>Azomonas</taxon>
    </lineage>
</organism>
<keyword evidence="1" id="KW-0732">Signal</keyword>
<dbReference type="RefSeq" id="WP_183167137.1">
    <property type="nucleotide sequence ID" value="NZ_JACHXI010000013.1"/>
</dbReference>
<evidence type="ECO:0008006" key="4">
    <source>
        <dbReference type="Google" id="ProtNLM"/>
    </source>
</evidence>
<name>A0A839T499_AZOMA</name>
<protein>
    <recommendedName>
        <fullName evidence="4">DUF2845 domain-containing protein</fullName>
    </recommendedName>
</protein>
<comment type="caution">
    <text evidence="2">The sequence shown here is derived from an EMBL/GenBank/DDBJ whole genome shotgun (WGS) entry which is preliminary data.</text>
</comment>
<dbReference type="Pfam" id="PF11006">
    <property type="entry name" value="DUF2845"/>
    <property type="match status" value="1"/>
</dbReference>
<dbReference type="Proteomes" id="UP000549250">
    <property type="component" value="Unassembled WGS sequence"/>
</dbReference>
<accession>A0A839T499</accession>
<evidence type="ECO:0000313" key="2">
    <source>
        <dbReference type="EMBL" id="MBB3104252.1"/>
    </source>
</evidence>
<evidence type="ECO:0000313" key="3">
    <source>
        <dbReference type="Proteomes" id="UP000549250"/>
    </source>
</evidence>